<sequence length="413" mass="45166">MTSDQLKLIAVVLRFGIPYGFKILFQSLQAVYHGWTYKALPIADTVVVIGGSFAGLALAKRLCQTLPTGYKVTLIEKNSHFNFSWVFPRFAVVPGHEDKAFIPYDGIARRAPAGIFKRVHESVTTITSTHVCLSSGEKIEYAFLAIATGSSQPVPAKVLATDSQEGCAELRAVQDNIHTAGRIAVVGGGAVGIEIASDIKSFFPCKDVTLYHSRSQLLPTFGYRLHEHVANEFETLGIRVVYEERPEILPGRKSLRIIKGVEEFDLIIPCTGQRPNSVLLRDLAPNAISKETKHILVKPTLQIDDPANSLPHIFALGDVAATGGPKMARASQFQAEIVLANILAMIRKGTPTTTYTPQPFIEGAIKLTLGKKAYTVYAQESDGRDILVAANDGREDHGILRGWRMLGARYQKS</sequence>
<feature type="domain" description="FAD/NAD(P)-binding" evidence="1">
    <location>
        <begin position="45"/>
        <end position="335"/>
    </location>
</feature>
<dbReference type="PANTHER" id="PTHR43735">
    <property type="entry name" value="APOPTOSIS-INDUCING FACTOR 1"/>
    <property type="match status" value="1"/>
</dbReference>
<dbReference type="SUPFAM" id="SSF51905">
    <property type="entry name" value="FAD/NAD(P)-binding domain"/>
    <property type="match status" value="1"/>
</dbReference>
<comment type="caution">
    <text evidence="2">The sequence shown here is derived from an EMBL/GenBank/DDBJ whole genome shotgun (WGS) entry which is preliminary data.</text>
</comment>
<keyword evidence="3" id="KW-1185">Reference proteome</keyword>
<dbReference type="PRINTS" id="PR00368">
    <property type="entry name" value="FADPNR"/>
</dbReference>
<dbReference type="GO" id="GO:0005737">
    <property type="term" value="C:cytoplasm"/>
    <property type="evidence" value="ECO:0007669"/>
    <property type="project" value="TreeGrafter"/>
</dbReference>
<dbReference type="AlphaFoldDB" id="A0AAD7HEB4"/>
<dbReference type="EMBL" id="JARJLG010000303">
    <property type="protein sequence ID" value="KAJ7718596.1"/>
    <property type="molecule type" value="Genomic_DNA"/>
</dbReference>
<organism evidence="2 3">
    <name type="scientific">Mycena maculata</name>
    <dbReference type="NCBI Taxonomy" id="230809"/>
    <lineage>
        <taxon>Eukaryota</taxon>
        <taxon>Fungi</taxon>
        <taxon>Dikarya</taxon>
        <taxon>Basidiomycota</taxon>
        <taxon>Agaricomycotina</taxon>
        <taxon>Agaricomycetes</taxon>
        <taxon>Agaricomycetidae</taxon>
        <taxon>Agaricales</taxon>
        <taxon>Marasmiineae</taxon>
        <taxon>Mycenaceae</taxon>
        <taxon>Mycena</taxon>
    </lineage>
</organism>
<evidence type="ECO:0000313" key="3">
    <source>
        <dbReference type="Proteomes" id="UP001215280"/>
    </source>
</evidence>
<dbReference type="Pfam" id="PF07992">
    <property type="entry name" value="Pyr_redox_2"/>
    <property type="match status" value="1"/>
</dbReference>
<evidence type="ECO:0000313" key="2">
    <source>
        <dbReference type="EMBL" id="KAJ7718596.1"/>
    </source>
</evidence>
<dbReference type="GO" id="GO:0050660">
    <property type="term" value="F:flavin adenine dinucleotide binding"/>
    <property type="evidence" value="ECO:0007669"/>
    <property type="project" value="TreeGrafter"/>
</dbReference>
<dbReference type="PANTHER" id="PTHR43735:SF5">
    <property type="entry name" value="FAD_NAD(P)-BINDING DOMAIN-CONTAINING PROTEIN"/>
    <property type="match status" value="1"/>
</dbReference>
<name>A0AAD7HEB4_9AGAR</name>
<dbReference type="GO" id="GO:0004174">
    <property type="term" value="F:electron-transferring-flavoprotein dehydrogenase activity"/>
    <property type="evidence" value="ECO:0007669"/>
    <property type="project" value="TreeGrafter"/>
</dbReference>
<dbReference type="InterPro" id="IPR023753">
    <property type="entry name" value="FAD/NAD-binding_dom"/>
</dbReference>
<dbReference type="InterPro" id="IPR036188">
    <property type="entry name" value="FAD/NAD-bd_sf"/>
</dbReference>
<proteinExistence type="predicted"/>
<dbReference type="Gene3D" id="3.50.50.100">
    <property type="match status" value="1"/>
</dbReference>
<dbReference type="PRINTS" id="PR00469">
    <property type="entry name" value="PNDRDTASEII"/>
</dbReference>
<protein>
    <recommendedName>
        <fullName evidence="1">FAD/NAD(P)-binding domain-containing protein</fullName>
    </recommendedName>
</protein>
<reference evidence="2" key="1">
    <citation type="submission" date="2023-03" db="EMBL/GenBank/DDBJ databases">
        <title>Massive genome expansion in bonnet fungi (Mycena s.s.) driven by repeated elements and novel gene families across ecological guilds.</title>
        <authorList>
            <consortium name="Lawrence Berkeley National Laboratory"/>
            <person name="Harder C.B."/>
            <person name="Miyauchi S."/>
            <person name="Viragh M."/>
            <person name="Kuo A."/>
            <person name="Thoen E."/>
            <person name="Andreopoulos B."/>
            <person name="Lu D."/>
            <person name="Skrede I."/>
            <person name="Drula E."/>
            <person name="Henrissat B."/>
            <person name="Morin E."/>
            <person name="Kohler A."/>
            <person name="Barry K."/>
            <person name="LaButti K."/>
            <person name="Morin E."/>
            <person name="Salamov A."/>
            <person name="Lipzen A."/>
            <person name="Mereny Z."/>
            <person name="Hegedus B."/>
            <person name="Baldrian P."/>
            <person name="Stursova M."/>
            <person name="Weitz H."/>
            <person name="Taylor A."/>
            <person name="Grigoriev I.V."/>
            <person name="Nagy L.G."/>
            <person name="Martin F."/>
            <person name="Kauserud H."/>
        </authorList>
    </citation>
    <scope>NUCLEOTIDE SEQUENCE</scope>
    <source>
        <strain evidence="2">CBHHK188m</strain>
    </source>
</reference>
<gene>
    <name evidence="2" type="ORF">DFH07DRAFT_860114</name>
</gene>
<accession>A0AAD7HEB4</accession>
<feature type="non-terminal residue" evidence="2">
    <location>
        <position position="1"/>
    </location>
</feature>
<evidence type="ECO:0000259" key="1">
    <source>
        <dbReference type="Pfam" id="PF07992"/>
    </source>
</evidence>
<dbReference type="Proteomes" id="UP001215280">
    <property type="component" value="Unassembled WGS sequence"/>
</dbReference>